<reference evidence="4" key="1">
    <citation type="submission" date="2015-07" db="EMBL/GenBank/DDBJ databases">
        <title>MeaNS - Measles Nucleotide Surveillance Program.</title>
        <authorList>
            <person name="Tran T."/>
            <person name="Druce J."/>
        </authorList>
    </citation>
    <scope>NUCLEOTIDE SEQUENCE</scope>
    <source>
        <strain evidence="4">UCB-OBI-ISO-001</strain>
        <tissue evidence="4">Gonad</tissue>
    </source>
</reference>
<dbReference type="PANTHER" id="PTHR13479:SF40">
    <property type="entry name" value="SMALL RIBOSOMAL SUBUNIT PROTEIN BS18M"/>
    <property type="match status" value="1"/>
</dbReference>
<comment type="similarity">
    <text evidence="1">Belongs to the bacterial ribosomal protein bS18 family.</text>
</comment>
<dbReference type="SUPFAM" id="SSF46911">
    <property type="entry name" value="Ribosomal protein S18"/>
    <property type="match status" value="1"/>
</dbReference>
<dbReference type="OrthoDB" id="10066799at2759"/>
<protein>
    <recommendedName>
        <fullName evidence="5">28S ribosomal protein S18b, mitochondrial</fullName>
    </recommendedName>
</protein>
<dbReference type="Pfam" id="PF01084">
    <property type="entry name" value="Ribosomal_S18"/>
    <property type="match status" value="1"/>
</dbReference>
<dbReference type="NCBIfam" id="TIGR00165">
    <property type="entry name" value="S18"/>
    <property type="match status" value="1"/>
</dbReference>
<proteinExistence type="inferred from homology"/>
<evidence type="ECO:0000256" key="1">
    <source>
        <dbReference type="ARBA" id="ARBA00005589"/>
    </source>
</evidence>
<sequence>MALSRTNCLRTTGLIRSVELLSRISSPQNLLEANKLVQIPCLSLTIVKKKPISERRYKTPLKFLPKHPFMEPHIEHNPEEITKLLKEYKENEPVSTMPNPYAKPYKRCILCQHDVKLDYKNVQLLSQFVSPFTGQLLNRSITGLCIPMQKKVSRLVKTSRKLGLMPFMFKDRRYVEDPKLFDPLRPKNFSKLYNNLLEKMYS</sequence>
<keyword evidence="2" id="KW-0689">Ribosomal protein</keyword>
<dbReference type="PANTHER" id="PTHR13479">
    <property type="entry name" value="30S RIBOSOMAL PROTEIN S18"/>
    <property type="match status" value="1"/>
</dbReference>
<organism evidence="4">
    <name type="scientific">Octopus bimaculoides</name>
    <name type="common">California two-spotted octopus</name>
    <dbReference type="NCBI Taxonomy" id="37653"/>
    <lineage>
        <taxon>Eukaryota</taxon>
        <taxon>Metazoa</taxon>
        <taxon>Spiralia</taxon>
        <taxon>Lophotrochozoa</taxon>
        <taxon>Mollusca</taxon>
        <taxon>Cephalopoda</taxon>
        <taxon>Coleoidea</taxon>
        <taxon>Octopodiformes</taxon>
        <taxon>Octopoda</taxon>
        <taxon>Incirrata</taxon>
        <taxon>Octopodidae</taxon>
        <taxon>Octopus</taxon>
    </lineage>
</organism>
<gene>
    <name evidence="4" type="ORF">OCBIM_22038997mg</name>
</gene>
<name>A0A0L8G7C8_OCTBM</name>
<dbReference type="Gene3D" id="4.10.640.10">
    <property type="entry name" value="Ribosomal protein S18"/>
    <property type="match status" value="1"/>
</dbReference>
<dbReference type="GO" id="GO:0070181">
    <property type="term" value="F:small ribosomal subunit rRNA binding"/>
    <property type="evidence" value="ECO:0007669"/>
    <property type="project" value="TreeGrafter"/>
</dbReference>
<dbReference type="InterPro" id="IPR036870">
    <property type="entry name" value="Ribosomal_bS18_sf"/>
</dbReference>
<dbReference type="EMBL" id="KQ423506">
    <property type="protein sequence ID" value="KOF72739.1"/>
    <property type="molecule type" value="Genomic_DNA"/>
</dbReference>
<keyword evidence="3" id="KW-0687">Ribonucleoprotein</keyword>
<evidence type="ECO:0000256" key="3">
    <source>
        <dbReference type="ARBA" id="ARBA00023274"/>
    </source>
</evidence>
<dbReference type="InterPro" id="IPR001648">
    <property type="entry name" value="Ribosomal_bS18"/>
</dbReference>
<dbReference type="GO" id="GO:0005763">
    <property type="term" value="C:mitochondrial small ribosomal subunit"/>
    <property type="evidence" value="ECO:0007669"/>
    <property type="project" value="TreeGrafter"/>
</dbReference>
<evidence type="ECO:0008006" key="5">
    <source>
        <dbReference type="Google" id="ProtNLM"/>
    </source>
</evidence>
<dbReference type="GO" id="GO:0032543">
    <property type="term" value="P:mitochondrial translation"/>
    <property type="evidence" value="ECO:0007669"/>
    <property type="project" value="TreeGrafter"/>
</dbReference>
<evidence type="ECO:0000313" key="4">
    <source>
        <dbReference type="EMBL" id="KOF72739.1"/>
    </source>
</evidence>
<accession>A0A0L8G7C8</accession>
<dbReference type="GO" id="GO:0003735">
    <property type="term" value="F:structural constituent of ribosome"/>
    <property type="evidence" value="ECO:0007669"/>
    <property type="project" value="InterPro"/>
</dbReference>
<dbReference type="AlphaFoldDB" id="A0A0L8G7C8"/>
<evidence type="ECO:0000256" key="2">
    <source>
        <dbReference type="ARBA" id="ARBA00022980"/>
    </source>
</evidence>